<reference evidence="12" key="1">
    <citation type="submission" date="2025-08" db="UniProtKB">
        <authorList>
            <consortium name="RefSeq"/>
        </authorList>
    </citation>
    <scope>IDENTIFICATION</scope>
    <source>
        <tissue evidence="12">Total insect</tissue>
    </source>
</reference>
<keyword evidence="5 10" id="KW-0175">Coiled coil</keyword>
<dbReference type="FunCoup" id="A0A6P8ZBM4">
    <property type="interactions" value="12"/>
</dbReference>
<dbReference type="Pfam" id="PF25828">
    <property type="entry name" value="CC_Cfap43"/>
    <property type="match status" value="2"/>
</dbReference>
<name>A0A6P8ZBM4_THRPL</name>
<dbReference type="SUPFAM" id="SSF50978">
    <property type="entry name" value="WD40 repeat-like"/>
    <property type="match status" value="2"/>
</dbReference>
<dbReference type="Gene3D" id="2.130.10.10">
    <property type="entry name" value="YVTN repeat-like/Quinoprotein amine dehydrogenase"/>
    <property type="match status" value="2"/>
</dbReference>
<gene>
    <name evidence="12" type="primary">LOC117647620</name>
</gene>
<keyword evidence="6" id="KW-0206">Cytoskeleton</keyword>
<dbReference type="InterPro" id="IPR015943">
    <property type="entry name" value="WD40/YVTN_repeat-like_dom_sf"/>
</dbReference>
<dbReference type="KEGG" id="tpal:117647620"/>
<dbReference type="InParanoid" id="A0A6P8ZBM4"/>
<dbReference type="GO" id="GO:0060271">
    <property type="term" value="P:cilium assembly"/>
    <property type="evidence" value="ECO:0007669"/>
    <property type="project" value="TreeGrafter"/>
</dbReference>
<keyword evidence="3" id="KW-0853">WD repeat</keyword>
<keyword evidence="12" id="KW-0282">Flagellum</keyword>
<evidence type="ECO:0000313" key="11">
    <source>
        <dbReference type="Proteomes" id="UP000515158"/>
    </source>
</evidence>
<evidence type="ECO:0000256" key="1">
    <source>
        <dbReference type="ARBA" id="ARBA00004430"/>
    </source>
</evidence>
<dbReference type="PANTHER" id="PTHR14885:SF1">
    <property type="entry name" value="CILIA- AND FLAGELLA-ASSOCIATED PROTEIN 43"/>
    <property type="match status" value="1"/>
</dbReference>
<keyword evidence="11" id="KW-1185">Reference proteome</keyword>
<proteinExistence type="inferred from homology"/>
<evidence type="ECO:0000256" key="9">
    <source>
        <dbReference type="ARBA" id="ARBA00023662"/>
    </source>
</evidence>
<dbReference type="GO" id="GO:0003341">
    <property type="term" value="P:cilium movement"/>
    <property type="evidence" value="ECO:0007669"/>
    <property type="project" value="UniProtKB-ARBA"/>
</dbReference>
<feature type="coiled-coil region" evidence="10">
    <location>
        <begin position="1338"/>
        <end position="1372"/>
    </location>
</feature>
<dbReference type="Proteomes" id="UP000515158">
    <property type="component" value="Unplaced"/>
</dbReference>
<evidence type="ECO:0000256" key="7">
    <source>
        <dbReference type="ARBA" id="ARBA00023273"/>
    </source>
</evidence>
<dbReference type="PANTHER" id="PTHR14885">
    <property type="entry name" value="CILIA- AND FLAGELLA-ASSOCIATED PROTEIN 43-RELATED"/>
    <property type="match status" value="1"/>
</dbReference>
<evidence type="ECO:0000256" key="4">
    <source>
        <dbReference type="ARBA" id="ARBA00022737"/>
    </source>
</evidence>
<evidence type="ECO:0000256" key="10">
    <source>
        <dbReference type="SAM" id="Coils"/>
    </source>
</evidence>
<dbReference type="InterPro" id="IPR036322">
    <property type="entry name" value="WD40_repeat_dom_sf"/>
</dbReference>
<evidence type="ECO:0000313" key="12">
    <source>
        <dbReference type="RefSeq" id="XP_034245362.1"/>
    </source>
</evidence>
<evidence type="ECO:0000256" key="5">
    <source>
        <dbReference type="ARBA" id="ARBA00023054"/>
    </source>
</evidence>
<protein>
    <recommendedName>
        <fullName evidence="9">Cilia- and flagella-associated protein 43</fullName>
    </recommendedName>
</protein>
<comment type="similarity">
    <text evidence="8">Belongs to the CFAP43 family.</text>
</comment>
<accession>A0A6P8ZBM4</accession>
<keyword evidence="12" id="KW-0969">Cilium</keyword>
<keyword evidence="4" id="KW-0677">Repeat</keyword>
<dbReference type="GO" id="GO:0005930">
    <property type="term" value="C:axoneme"/>
    <property type="evidence" value="ECO:0007669"/>
    <property type="project" value="UniProtKB-SubCell"/>
</dbReference>
<dbReference type="RefSeq" id="XP_034245362.1">
    <property type="nucleotide sequence ID" value="XM_034389471.1"/>
</dbReference>
<dbReference type="OrthoDB" id="535167at2759"/>
<organism evidence="12">
    <name type="scientific">Thrips palmi</name>
    <name type="common">Melon thrips</name>
    <dbReference type="NCBI Taxonomy" id="161013"/>
    <lineage>
        <taxon>Eukaryota</taxon>
        <taxon>Metazoa</taxon>
        <taxon>Ecdysozoa</taxon>
        <taxon>Arthropoda</taxon>
        <taxon>Hexapoda</taxon>
        <taxon>Insecta</taxon>
        <taxon>Pterygota</taxon>
        <taxon>Neoptera</taxon>
        <taxon>Paraneoptera</taxon>
        <taxon>Thysanoptera</taxon>
        <taxon>Terebrantia</taxon>
        <taxon>Thripoidea</taxon>
        <taxon>Thripidae</taxon>
        <taxon>Thrips</taxon>
    </lineage>
</organism>
<evidence type="ECO:0000256" key="6">
    <source>
        <dbReference type="ARBA" id="ARBA00023212"/>
    </source>
</evidence>
<dbReference type="GeneID" id="117647620"/>
<keyword evidence="2" id="KW-0963">Cytoplasm</keyword>
<sequence length="1642" mass="186937">MHLRKSLSYPQWAKLGNIKEFTTVGKDTVAVGCGCHILFYSLDGNLESVYIANSKQRGDGVQCVTGHRTAPIFALAEKCINPRILVFSHPTVEGPVSILRGGTSGTYLAMVFSEMEFLITLSGVPDFTMIVWCWRTGVQLACKETGIFSPDQYLSCSWCSPTVVSHVVKGESRLQLWDINVCAKLCCLNSQEVKLPDKVVPVDVSFTNDGALFFVDTLGDVYEVDFEEFAAVRRICSAAQPENQSLLEEDETRGLNGLAEKTCDGFVDPCMTMSKAGALIFGPSPSIRLHKRFGDWSLAWTVDCPSPLYRLVYLPEPDAILAWTIKGELVMIDVGKNPKVTLLKYYGTNNIDMELIYPDGNTIVSVNTNDELQVWDKENGRLMGVFDIHEAAEQSLRPAANFISMKANPHYPYVGLAMSDGLLILVSILYPSSPSTLAKFLLCEEEISSVCFAPAGDVLVAFTAKTGQFFLIQGVPGQEMQIVSHLVLNLPVVDCILLPDEQPVLAILFASEINNSIGNVIALYTLEADGLHLDSESQMEHFYTRLVVNASSMNICFGSVHCSRNIHLLEVKRKVGVTLKGIELTGHQLRSVYISGRIEYGLLTYGMDGIVIARPMGSKQQFYIVLPHHRSDFGTLKAFQDPKGEFVISLGKDKSLICSKLKRTAKYTPGSTDPSPEMVEKFQEPTIGFFPEGEYAGLTWLQYREKLRIAQEERQYAAERAKIMEEFQDLQRKVVEMLDANQNASPEEQLPISAFDLDKDARESAMEEGRQARERLKAYTTAKITVLEEKSALIREHCWDPVTVKPTSIESLQHNYRVDNYALLPESQEEQQALEMVVEIRKMEMKASAMDSFHPWVSKTDSEMAMQLMSNPASIIISDETTRLKQALVEEQGSTPGDSVEQEERESEFVMCGSSIYNFIQPSPYHISQFELNTYLQTAHSIVLLQKDVRSLQECFNDKFAMTYQAKQKEMNTIKQLHQNLRHIFKELWLACSVEHSDPDPIDPDWTQFEKPEMMLTVEDKEVGIEPYISPSEQALRQQQAEEEERIRLLLLADNFRELALIKMMDGVLEIRLEDELKKDIPKPKCMIEKNPENFTEDDLREVKAYENLVVCRMNERQQYQNRLISDYRRVKRSLKDRLKVFEDKLLDLFNMKLRVEASCTQQTLRILRSRLLNPKRNVLAQKEDAARNAIMANQKALADEQLLVAQLQEATADCRAAFDAQTAKDKGLDLKFKKELPELSPMMAEAAFRLYRKRPKIQLKALVSATLLNEVGRCAVAGKKPSYLPPECLEVLKGIDFLDSASNAPPNMNPDTWANVCRLRRQRIESEWKIKALAFQIAEAENTVSIFQKSVKALKERDKELQANLRSVQEEQLLFEHDVEIQLAIKQGLVEIPTTGSLSDYDNAILINRKDVAYVNQIIQVNFPSHTCTFRLDYFKGSNVHSLKQSFQEAGHEKLRAMRAACKFRRSIVFQEWEHQKVRMHIEDKEDELKTIESVKVIKELQEWLHKRQKESLPGRGVLTLDKEMSRIRAGFERYIKLLGEVVTNYDKKIASKNRSNRQVDKAITDMNVEVNELQFGRDLDQEKSRRESQRKRMDVVLLRTKLIRTVLDIHKDILLLESELDSLKLRTYPILENAHRRVRM</sequence>
<evidence type="ECO:0000256" key="3">
    <source>
        <dbReference type="ARBA" id="ARBA00022574"/>
    </source>
</evidence>
<evidence type="ECO:0000256" key="8">
    <source>
        <dbReference type="ARBA" id="ARBA00023605"/>
    </source>
</evidence>
<evidence type="ECO:0000256" key="2">
    <source>
        <dbReference type="ARBA" id="ARBA00022490"/>
    </source>
</evidence>
<comment type="subcellular location">
    <subcellularLocation>
        <location evidence="1">Cytoplasm</location>
        <location evidence="1">Cytoskeleton</location>
        <location evidence="1">Cilium axoneme</location>
    </subcellularLocation>
</comment>
<keyword evidence="7" id="KW-0966">Cell projection</keyword>